<organism evidence="1 2">
    <name type="scientific">Liparis tanakae</name>
    <name type="common">Tanaka's snailfish</name>
    <dbReference type="NCBI Taxonomy" id="230148"/>
    <lineage>
        <taxon>Eukaryota</taxon>
        <taxon>Metazoa</taxon>
        <taxon>Chordata</taxon>
        <taxon>Craniata</taxon>
        <taxon>Vertebrata</taxon>
        <taxon>Euteleostomi</taxon>
        <taxon>Actinopterygii</taxon>
        <taxon>Neopterygii</taxon>
        <taxon>Teleostei</taxon>
        <taxon>Neoteleostei</taxon>
        <taxon>Acanthomorphata</taxon>
        <taxon>Eupercaria</taxon>
        <taxon>Perciformes</taxon>
        <taxon>Cottioidei</taxon>
        <taxon>Cottales</taxon>
        <taxon>Liparidae</taxon>
        <taxon>Liparis</taxon>
    </lineage>
</organism>
<accession>A0A4Z2FSJ3</accession>
<proteinExistence type="predicted"/>
<name>A0A4Z2FSJ3_9TELE</name>
<protein>
    <submittedName>
        <fullName evidence="1">Uncharacterized protein</fullName>
    </submittedName>
</protein>
<keyword evidence="2" id="KW-1185">Reference proteome</keyword>
<dbReference type="EMBL" id="SRLO01000951">
    <property type="protein sequence ID" value="TNN43684.1"/>
    <property type="molecule type" value="Genomic_DNA"/>
</dbReference>
<gene>
    <name evidence="1" type="ORF">EYF80_046127</name>
</gene>
<dbReference type="Proteomes" id="UP000314294">
    <property type="component" value="Unassembled WGS sequence"/>
</dbReference>
<dbReference type="AlphaFoldDB" id="A0A4Z2FSJ3"/>
<evidence type="ECO:0000313" key="1">
    <source>
        <dbReference type="EMBL" id="TNN43684.1"/>
    </source>
</evidence>
<evidence type="ECO:0000313" key="2">
    <source>
        <dbReference type="Proteomes" id="UP000314294"/>
    </source>
</evidence>
<sequence length="100" mass="10863">MAASITTNGPGAAWLGAPCSAQTGAVPLALISPSNTLMSEDGAAREPLRHLVWLFTTNLGSEDTYKLTFMWYYFYLMTSYDLQGALALQSGSLRLNDRLV</sequence>
<comment type="caution">
    <text evidence="1">The sequence shown here is derived from an EMBL/GenBank/DDBJ whole genome shotgun (WGS) entry which is preliminary data.</text>
</comment>
<reference evidence="1 2" key="1">
    <citation type="submission" date="2019-03" db="EMBL/GenBank/DDBJ databases">
        <title>First draft genome of Liparis tanakae, snailfish: a comprehensive survey of snailfish specific genes.</title>
        <authorList>
            <person name="Kim W."/>
            <person name="Song I."/>
            <person name="Jeong J.-H."/>
            <person name="Kim D."/>
            <person name="Kim S."/>
            <person name="Ryu S."/>
            <person name="Song J.Y."/>
            <person name="Lee S.K."/>
        </authorList>
    </citation>
    <scope>NUCLEOTIDE SEQUENCE [LARGE SCALE GENOMIC DNA]</scope>
    <source>
        <tissue evidence="1">Muscle</tissue>
    </source>
</reference>